<dbReference type="Proteomes" id="UP001143910">
    <property type="component" value="Unassembled WGS sequence"/>
</dbReference>
<reference evidence="1" key="1">
    <citation type="submission" date="2022-08" db="EMBL/GenBank/DDBJ databases">
        <title>Genome Sequence of Lecanicillium fungicola.</title>
        <authorList>
            <person name="Buettner E."/>
        </authorList>
    </citation>
    <scope>NUCLEOTIDE SEQUENCE</scope>
    <source>
        <strain evidence="1">Babe33</strain>
    </source>
</reference>
<keyword evidence="2" id="KW-1185">Reference proteome</keyword>
<evidence type="ECO:0000313" key="1">
    <source>
        <dbReference type="EMBL" id="KAJ2983138.1"/>
    </source>
</evidence>
<name>A0ACC1NWH3_9HYPO</name>
<gene>
    <name evidence="1" type="ORF">NQ176_g918</name>
</gene>
<protein>
    <submittedName>
        <fullName evidence="1">Uncharacterized protein</fullName>
    </submittedName>
</protein>
<accession>A0ACC1NWH3</accession>
<dbReference type="EMBL" id="JANJQO010000042">
    <property type="protein sequence ID" value="KAJ2983138.1"/>
    <property type="molecule type" value="Genomic_DNA"/>
</dbReference>
<proteinExistence type="predicted"/>
<evidence type="ECO:0000313" key="2">
    <source>
        <dbReference type="Proteomes" id="UP001143910"/>
    </source>
</evidence>
<sequence length="138" mass="14459">MFKSLPLLMLGAATGTQALWLAIADMTYYTNTNGGGQYGSPFCQVGKGDNREQAMSAAGSTVHGTALGGVQKCSSLPYSKGNQLGGFWNDHGTINYEDDNHHWYCNPGSGSSGQCDAGDGAPKRRRSDASAIAVEFSA</sequence>
<organism evidence="1 2">
    <name type="scientific">Zarea fungicola</name>
    <dbReference type="NCBI Taxonomy" id="93591"/>
    <lineage>
        <taxon>Eukaryota</taxon>
        <taxon>Fungi</taxon>
        <taxon>Dikarya</taxon>
        <taxon>Ascomycota</taxon>
        <taxon>Pezizomycotina</taxon>
        <taxon>Sordariomycetes</taxon>
        <taxon>Hypocreomycetidae</taxon>
        <taxon>Hypocreales</taxon>
        <taxon>Cordycipitaceae</taxon>
        <taxon>Zarea</taxon>
    </lineage>
</organism>
<comment type="caution">
    <text evidence="1">The sequence shown here is derived from an EMBL/GenBank/DDBJ whole genome shotgun (WGS) entry which is preliminary data.</text>
</comment>